<evidence type="ECO:0000313" key="3">
    <source>
        <dbReference type="EMBL" id="KAG6006588.1"/>
    </source>
</evidence>
<feature type="compositionally biased region" description="Low complexity" evidence="1">
    <location>
        <begin position="107"/>
        <end position="117"/>
    </location>
</feature>
<proteinExistence type="predicted"/>
<dbReference type="PANTHER" id="PTHR12459:SF19">
    <property type="entry name" value="TRANSMEMBRANE PROTEIN 135 N-TERMINAL DOMAIN-CONTAINING PROTEIN"/>
    <property type="match status" value="1"/>
</dbReference>
<evidence type="ECO:0000313" key="4">
    <source>
        <dbReference type="Proteomes" id="UP000748025"/>
    </source>
</evidence>
<evidence type="ECO:0000256" key="2">
    <source>
        <dbReference type="SAM" id="Phobius"/>
    </source>
</evidence>
<dbReference type="InterPro" id="IPR026749">
    <property type="entry name" value="Tmem135"/>
</dbReference>
<dbReference type="EMBL" id="SRPW01001124">
    <property type="protein sequence ID" value="KAG6006588.1"/>
    <property type="molecule type" value="Genomic_DNA"/>
</dbReference>
<keyword evidence="2" id="KW-0472">Membrane</keyword>
<feature type="region of interest" description="Disordered" evidence="1">
    <location>
        <begin position="98"/>
        <end position="117"/>
    </location>
</feature>
<feature type="transmembrane region" description="Helical" evidence="2">
    <location>
        <begin position="399"/>
        <end position="420"/>
    </location>
</feature>
<accession>A0A9P7NAP5</accession>
<sequence>MASPQVDPVLRNTLRYTISAREYATLHKYFLSRSKALRRAVPSPASVDKALQPQPQQQHRRGGRGDDYNARAVRHALRVFLATLAGMKGWEAVARRLRGGGGKRARSPSSLSSGSGSGAGFPALRLSTSLSGILLLYRFLFRFLTRLRVHLLDAQAEPFRVRNPRTAAALTSPFAPAVGASLAGFALGMCPAEKKQQLRVSIALFALFRALEFSWDLCEAEGLVWGFVTTSSGGGGGGLGSGSGGKKREKREMRARPWWFGSWLLQPLAFGQLLHAVVFDRDCFPASYGRFIFSHSAGYLHAAPEAWSAPSAWPSTSAVVDSLAQMARMQWPAYVSPTMFPHKQQHQHGLLPPAIQAVAPLTAQAHPLITSLSCATLHPSDPSCSRTLLTFWLNAFPRLARFFLALYAGLALVLSPRQLLPSLYHAPLSTLTGILSRALRSSVFATGAIATAWSSLCFFQSYFPRRLLPTQRFFLGGFLAGLWASILDRRHGRPIFLSSARTSLHSLWRVGLKRRWWRAVWAGDVAVFVVALMLMGVAYERDASAAVRDRQWRKGISWLRGEGWRDWGTEEVEDDKRD</sequence>
<gene>
    <name evidence="3" type="ORF">E4U43_000420</name>
</gene>
<evidence type="ECO:0008006" key="5">
    <source>
        <dbReference type="Google" id="ProtNLM"/>
    </source>
</evidence>
<keyword evidence="2" id="KW-0812">Transmembrane</keyword>
<dbReference type="AlphaFoldDB" id="A0A9P7NAP5"/>
<feature type="transmembrane region" description="Helical" evidence="2">
    <location>
        <begin position="519"/>
        <end position="539"/>
    </location>
</feature>
<feature type="transmembrane region" description="Helical" evidence="2">
    <location>
        <begin position="469"/>
        <end position="487"/>
    </location>
</feature>
<feature type="transmembrane region" description="Helical" evidence="2">
    <location>
        <begin position="441"/>
        <end position="463"/>
    </location>
</feature>
<evidence type="ECO:0000256" key="1">
    <source>
        <dbReference type="SAM" id="MobiDB-lite"/>
    </source>
</evidence>
<keyword evidence="4" id="KW-1185">Reference proteome</keyword>
<organism evidence="3 4">
    <name type="scientific">Claviceps pusilla</name>
    <dbReference type="NCBI Taxonomy" id="123648"/>
    <lineage>
        <taxon>Eukaryota</taxon>
        <taxon>Fungi</taxon>
        <taxon>Dikarya</taxon>
        <taxon>Ascomycota</taxon>
        <taxon>Pezizomycotina</taxon>
        <taxon>Sordariomycetes</taxon>
        <taxon>Hypocreomycetidae</taxon>
        <taxon>Hypocreales</taxon>
        <taxon>Clavicipitaceae</taxon>
        <taxon>Claviceps</taxon>
    </lineage>
</organism>
<protein>
    <recommendedName>
        <fullName evidence="5">Transmembrane protein 135 N-terminal domain-containing protein</fullName>
    </recommendedName>
</protein>
<reference evidence="3" key="1">
    <citation type="journal article" date="2020" name="bioRxiv">
        <title>Whole genome comparisons of ergot fungi reveals the divergence and evolution of species within the genus Claviceps are the result of varying mechanisms driving genome evolution and host range expansion.</title>
        <authorList>
            <person name="Wyka S.A."/>
            <person name="Mondo S.J."/>
            <person name="Liu M."/>
            <person name="Dettman J."/>
            <person name="Nalam V."/>
            <person name="Broders K.D."/>
        </authorList>
    </citation>
    <scope>NUCLEOTIDE SEQUENCE</scope>
    <source>
        <strain evidence="3">CCC 602</strain>
    </source>
</reference>
<dbReference type="Proteomes" id="UP000748025">
    <property type="component" value="Unassembled WGS sequence"/>
</dbReference>
<comment type="caution">
    <text evidence="3">The sequence shown here is derived from an EMBL/GenBank/DDBJ whole genome shotgun (WGS) entry which is preliminary data.</text>
</comment>
<feature type="region of interest" description="Disordered" evidence="1">
    <location>
        <begin position="42"/>
        <end position="67"/>
    </location>
</feature>
<dbReference type="PANTHER" id="PTHR12459">
    <property type="entry name" value="TRANSMEMBRANE PROTEIN 135-RELATED"/>
    <property type="match status" value="1"/>
</dbReference>
<keyword evidence="2" id="KW-1133">Transmembrane helix</keyword>
<dbReference type="OrthoDB" id="291792at2759"/>
<name>A0A9P7NAP5_9HYPO</name>